<evidence type="ECO:0000313" key="1">
    <source>
        <dbReference type="EMBL" id="BBH91085.1"/>
    </source>
</evidence>
<proteinExistence type="predicted"/>
<protein>
    <submittedName>
        <fullName evidence="1">Uncharacterized protein</fullName>
    </submittedName>
</protein>
<name>A0A455SYA0_9CHLR</name>
<sequence>MKEITARKWHKTCLFLKKHGKLEGTNECDHTMNQDSDITGAWKEIKRAM</sequence>
<dbReference type="EMBL" id="AP019376">
    <property type="protein sequence ID" value="BBH91085.1"/>
    <property type="molecule type" value="Genomic_DNA"/>
</dbReference>
<reference evidence="1" key="1">
    <citation type="submission" date="2018-12" db="EMBL/GenBank/DDBJ databases">
        <title>Novel natural products biosynthetic potential of the class Ktedonobacteria.</title>
        <authorList>
            <person name="Zheng Y."/>
            <person name="Saitou A."/>
            <person name="Wang C.M."/>
            <person name="Toyoda A."/>
            <person name="Minakuchi Y."/>
            <person name="Sekiguchi Y."/>
            <person name="Ueda K."/>
            <person name="Takano H."/>
            <person name="Sakai Y."/>
            <person name="Yokota A."/>
            <person name="Yabe S."/>
        </authorList>
    </citation>
    <scope>NUCLEOTIDE SEQUENCE</scope>
    <source>
        <strain evidence="1">COM3</strain>
    </source>
</reference>
<dbReference type="AlphaFoldDB" id="A0A455SYA0"/>
<organism evidence="1">
    <name type="scientific">Thermosporothrix sp. COM3</name>
    <dbReference type="NCBI Taxonomy" id="2490863"/>
    <lineage>
        <taxon>Bacteria</taxon>
        <taxon>Bacillati</taxon>
        <taxon>Chloroflexota</taxon>
        <taxon>Ktedonobacteria</taxon>
        <taxon>Ktedonobacterales</taxon>
        <taxon>Thermosporotrichaceae</taxon>
        <taxon>Thermosporothrix</taxon>
    </lineage>
</organism>
<accession>A0A455SYA0</accession>
<gene>
    <name evidence="1" type="ORF">KTC_58360</name>
</gene>